<evidence type="ECO:0000313" key="4">
    <source>
        <dbReference type="Proteomes" id="UP000691718"/>
    </source>
</evidence>
<comment type="caution">
    <text evidence="3">The sequence shown here is derived from an EMBL/GenBank/DDBJ whole genome shotgun (WGS) entry which is preliminary data.</text>
</comment>
<keyword evidence="1" id="KW-0175">Coiled coil</keyword>
<keyword evidence="4" id="KW-1185">Reference proteome</keyword>
<organism evidence="3 4">
    <name type="scientific">Parnassius apollo</name>
    <name type="common">Apollo butterfly</name>
    <name type="synonym">Papilio apollo</name>
    <dbReference type="NCBI Taxonomy" id="110799"/>
    <lineage>
        <taxon>Eukaryota</taxon>
        <taxon>Metazoa</taxon>
        <taxon>Ecdysozoa</taxon>
        <taxon>Arthropoda</taxon>
        <taxon>Hexapoda</taxon>
        <taxon>Insecta</taxon>
        <taxon>Pterygota</taxon>
        <taxon>Neoptera</taxon>
        <taxon>Endopterygota</taxon>
        <taxon>Lepidoptera</taxon>
        <taxon>Glossata</taxon>
        <taxon>Ditrysia</taxon>
        <taxon>Papilionoidea</taxon>
        <taxon>Papilionidae</taxon>
        <taxon>Parnassiinae</taxon>
        <taxon>Parnassini</taxon>
        <taxon>Parnassius</taxon>
        <taxon>Parnassius</taxon>
    </lineage>
</organism>
<feature type="region of interest" description="Disordered" evidence="2">
    <location>
        <begin position="291"/>
        <end position="318"/>
    </location>
</feature>
<protein>
    <submittedName>
        <fullName evidence="3">(apollo) hypothetical protein</fullName>
    </submittedName>
</protein>
<sequence>MQKLTERIDDLKQRIAAWGKRIRRYTERSTRFNQNRLFQSDQNRFYKSLERPMVSGTGPVPNQADTVAFWRSLWSEPVNYNKDPWTEVVANQCAGITPMDPFTITPDDVAEAVRRAPNWKSPGLDGLHHYWLKGFVVCHTVLARQFQEVLNQKSLPSLFTTGITHLVPKGQGRKGEEIGGFAYRARMHRLFADLEPAITVTEQNLVDRVRYILRSNIFDVAELERQRLKAVPSTDENATAEVAAPQLTMQPANVDAAVNTPVVVDSNYDGTVAQELELEQMRSTLEEAIVETRSTPLENRPRLPPHSPKQKSISQPGE</sequence>
<name>A0A8S3XVN3_PARAO</name>
<reference evidence="3" key="1">
    <citation type="submission" date="2021-04" db="EMBL/GenBank/DDBJ databases">
        <authorList>
            <person name="Tunstrom K."/>
        </authorList>
    </citation>
    <scope>NUCLEOTIDE SEQUENCE</scope>
</reference>
<feature type="coiled-coil region" evidence="1">
    <location>
        <begin position="1"/>
        <end position="28"/>
    </location>
</feature>
<evidence type="ECO:0000313" key="3">
    <source>
        <dbReference type="EMBL" id="CAG5042033.1"/>
    </source>
</evidence>
<evidence type="ECO:0000256" key="1">
    <source>
        <dbReference type="SAM" id="Coils"/>
    </source>
</evidence>
<evidence type="ECO:0000256" key="2">
    <source>
        <dbReference type="SAM" id="MobiDB-lite"/>
    </source>
</evidence>
<gene>
    <name evidence="3" type="ORF">PAPOLLO_LOCUS22332</name>
</gene>
<dbReference type="Proteomes" id="UP000691718">
    <property type="component" value="Unassembled WGS sequence"/>
</dbReference>
<proteinExistence type="predicted"/>
<dbReference type="EMBL" id="CAJQZP010001367">
    <property type="protein sequence ID" value="CAG5042033.1"/>
    <property type="molecule type" value="Genomic_DNA"/>
</dbReference>
<dbReference type="AlphaFoldDB" id="A0A8S3XVN3"/>
<accession>A0A8S3XVN3</accession>